<reference evidence="1" key="1">
    <citation type="submission" date="2021-12" db="EMBL/GenBank/DDBJ databases">
        <title>Novel species in genus Dyadobacter.</title>
        <authorList>
            <person name="Ma C."/>
        </authorList>
    </citation>
    <scope>NUCLEOTIDE SEQUENCE</scope>
    <source>
        <strain evidence="1">CY399</strain>
    </source>
</reference>
<dbReference type="RefSeq" id="WP_234612684.1">
    <property type="nucleotide sequence ID" value="NZ_CP098806.1"/>
</dbReference>
<accession>A0A9X1PB62</accession>
<dbReference type="SUPFAM" id="SSF143100">
    <property type="entry name" value="TTHA1013/TTHA0281-like"/>
    <property type="match status" value="1"/>
</dbReference>
<organism evidence="1 2">
    <name type="scientific">Dyadobacter fanqingshengii</name>
    <dbReference type="NCBI Taxonomy" id="2906443"/>
    <lineage>
        <taxon>Bacteria</taxon>
        <taxon>Pseudomonadati</taxon>
        <taxon>Bacteroidota</taxon>
        <taxon>Cytophagia</taxon>
        <taxon>Cytophagales</taxon>
        <taxon>Spirosomataceae</taxon>
        <taxon>Dyadobacter</taxon>
    </lineage>
</organism>
<dbReference type="Gene3D" id="3.30.160.250">
    <property type="match status" value="1"/>
</dbReference>
<evidence type="ECO:0000313" key="1">
    <source>
        <dbReference type="EMBL" id="MCF0040245.1"/>
    </source>
</evidence>
<name>A0A9X1PB62_9BACT</name>
<keyword evidence="2" id="KW-1185">Reference proteome</keyword>
<sequence length="77" mass="8618">MKFTVLISQGEEFLIGRIKEIPSVMTQGETVKDVMENINDALSLYAQDSTESIVPDDQFIDDEIYGAIISTKELDFA</sequence>
<gene>
    <name evidence="1" type="ORF">LXM24_09130</name>
</gene>
<protein>
    <submittedName>
        <fullName evidence="1">Type II toxin-antitoxin system HicB family antitoxin</fullName>
    </submittedName>
</protein>
<dbReference type="AlphaFoldDB" id="A0A9X1PB62"/>
<dbReference type="EMBL" id="JAJTTA010000002">
    <property type="protein sequence ID" value="MCF0040245.1"/>
    <property type="molecule type" value="Genomic_DNA"/>
</dbReference>
<proteinExistence type="predicted"/>
<dbReference type="Proteomes" id="UP001139700">
    <property type="component" value="Unassembled WGS sequence"/>
</dbReference>
<comment type="caution">
    <text evidence="1">The sequence shown here is derived from an EMBL/GenBank/DDBJ whole genome shotgun (WGS) entry which is preliminary data.</text>
</comment>
<evidence type="ECO:0000313" key="2">
    <source>
        <dbReference type="Proteomes" id="UP001139700"/>
    </source>
</evidence>
<dbReference type="InterPro" id="IPR035069">
    <property type="entry name" value="TTHA1013/TTHA0281-like"/>
</dbReference>